<keyword evidence="10" id="KW-1185">Reference proteome</keyword>
<sequence length="273" mass="29259">MRFKSATFLSSIIFLILWFSVALISDWLPLTPNNVQLAHILQPPSAEAWLGYDDLGRPLLDRLVKGAHTSLLVALLVVLISLSVGTLIGMISAWFGGWVDLIIVRVIDIFLAFPGILLAIALSGLLAPGINNVVFALSIVGWVGFARLARAQTLSLKHREHVLAAQALGASSPRILCHHVLPLLTAPLVIEATFGIASVVIAEAGLSFLGLGVQPPTASWGSMIRDGTNYMLVAPHTVLVPSTALLLVVLSVNLLGDGLRDYLDVKTRQCRES</sequence>
<feature type="domain" description="ABC transmembrane type-1" evidence="8">
    <location>
        <begin position="67"/>
        <end position="256"/>
    </location>
</feature>
<feature type="transmembrane region" description="Helical" evidence="7">
    <location>
        <begin position="188"/>
        <end position="213"/>
    </location>
</feature>
<feature type="transmembrane region" description="Helical" evidence="7">
    <location>
        <begin position="233"/>
        <end position="256"/>
    </location>
</feature>
<reference evidence="9 10" key="1">
    <citation type="submission" date="2011-11" db="EMBL/GenBank/DDBJ databases">
        <title>Improved High-Quality Draft sequence of Beggiatoa alba B18lD.</title>
        <authorList>
            <consortium name="US DOE Joint Genome Institute"/>
            <person name="Lucas S."/>
            <person name="Han J."/>
            <person name="Lapidus A."/>
            <person name="Cheng J.-F."/>
            <person name="Goodwin L."/>
            <person name="Pitluck S."/>
            <person name="Peters L."/>
            <person name="Mikhailova N."/>
            <person name="Held B."/>
            <person name="Detter J.C."/>
            <person name="Han C."/>
            <person name="Tapia R."/>
            <person name="Land M."/>
            <person name="Hauser L."/>
            <person name="Kyrpides N."/>
            <person name="Ivanova N."/>
            <person name="Pagani I."/>
            <person name="Samuel K."/>
            <person name="Teske A."/>
            <person name="Mueller J."/>
            <person name="Woyke T."/>
        </authorList>
    </citation>
    <scope>NUCLEOTIDE SEQUENCE [LARGE SCALE GENOMIC DNA]</scope>
    <source>
        <strain evidence="9 10">B18LD</strain>
    </source>
</reference>
<evidence type="ECO:0000256" key="7">
    <source>
        <dbReference type="RuleBase" id="RU363032"/>
    </source>
</evidence>
<dbReference type="GO" id="GO:0055085">
    <property type="term" value="P:transmembrane transport"/>
    <property type="evidence" value="ECO:0007669"/>
    <property type="project" value="InterPro"/>
</dbReference>
<dbReference type="InterPro" id="IPR050366">
    <property type="entry name" value="BP-dependent_transpt_permease"/>
</dbReference>
<feature type="transmembrane region" description="Helical" evidence="7">
    <location>
        <begin position="102"/>
        <end position="127"/>
    </location>
</feature>
<organism evidence="9 10">
    <name type="scientific">Beggiatoa alba B18LD</name>
    <dbReference type="NCBI Taxonomy" id="395493"/>
    <lineage>
        <taxon>Bacteria</taxon>
        <taxon>Pseudomonadati</taxon>
        <taxon>Pseudomonadota</taxon>
        <taxon>Gammaproteobacteria</taxon>
        <taxon>Thiotrichales</taxon>
        <taxon>Thiotrichaceae</taxon>
        <taxon>Beggiatoa</taxon>
    </lineage>
</organism>
<evidence type="ECO:0000259" key="8">
    <source>
        <dbReference type="PROSITE" id="PS50928"/>
    </source>
</evidence>
<dbReference type="HOGENOM" id="CLU_028518_1_1_6"/>
<protein>
    <submittedName>
        <fullName evidence="9">ABC-type dipeptide/oligopeptide/nickel transport system, permease component</fullName>
    </submittedName>
</protein>
<keyword evidence="4 7" id="KW-0812">Transmembrane</keyword>
<dbReference type="InterPro" id="IPR035906">
    <property type="entry name" value="MetI-like_sf"/>
</dbReference>
<keyword evidence="3" id="KW-1003">Cell membrane</keyword>
<dbReference type="AlphaFoldDB" id="I3CI64"/>
<dbReference type="eggNOG" id="COG1173">
    <property type="taxonomic scope" value="Bacteria"/>
</dbReference>
<evidence type="ECO:0000256" key="2">
    <source>
        <dbReference type="ARBA" id="ARBA00022448"/>
    </source>
</evidence>
<proteinExistence type="inferred from homology"/>
<keyword evidence="2 7" id="KW-0813">Transport</keyword>
<comment type="subcellular location">
    <subcellularLocation>
        <location evidence="1 7">Cell membrane</location>
        <topology evidence="1 7">Multi-pass membrane protein</topology>
    </subcellularLocation>
</comment>
<feature type="transmembrane region" description="Helical" evidence="7">
    <location>
        <begin position="133"/>
        <end position="149"/>
    </location>
</feature>
<keyword evidence="5 7" id="KW-1133">Transmembrane helix</keyword>
<evidence type="ECO:0000256" key="1">
    <source>
        <dbReference type="ARBA" id="ARBA00004651"/>
    </source>
</evidence>
<dbReference type="Gene3D" id="1.10.3720.10">
    <property type="entry name" value="MetI-like"/>
    <property type="match status" value="1"/>
</dbReference>
<comment type="similarity">
    <text evidence="7">Belongs to the binding-protein-dependent transport system permease family.</text>
</comment>
<dbReference type="PANTHER" id="PTHR43386">
    <property type="entry name" value="OLIGOPEPTIDE TRANSPORT SYSTEM PERMEASE PROTEIN APPC"/>
    <property type="match status" value="1"/>
</dbReference>
<dbReference type="CDD" id="cd06261">
    <property type="entry name" value="TM_PBP2"/>
    <property type="match status" value="1"/>
</dbReference>
<evidence type="ECO:0000256" key="5">
    <source>
        <dbReference type="ARBA" id="ARBA00022989"/>
    </source>
</evidence>
<dbReference type="InterPro" id="IPR000515">
    <property type="entry name" value="MetI-like"/>
</dbReference>
<dbReference type="GO" id="GO:0005886">
    <property type="term" value="C:plasma membrane"/>
    <property type="evidence" value="ECO:0007669"/>
    <property type="project" value="UniProtKB-SubCell"/>
</dbReference>
<keyword evidence="6 7" id="KW-0472">Membrane</keyword>
<evidence type="ECO:0000256" key="3">
    <source>
        <dbReference type="ARBA" id="ARBA00022475"/>
    </source>
</evidence>
<feature type="transmembrane region" description="Helical" evidence="7">
    <location>
        <begin position="71"/>
        <end position="95"/>
    </location>
</feature>
<evidence type="ECO:0000313" key="10">
    <source>
        <dbReference type="Proteomes" id="UP000005744"/>
    </source>
</evidence>
<gene>
    <name evidence="9" type="ORF">BegalDRAFT_2457</name>
</gene>
<dbReference type="Pfam" id="PF00528">
    <property type="entry name" value="BPD_transp_1"/>
    <property type="match status" value="1"/>
</dbReference>
<dbReference type="STRING" id="395493.BegalDRAFT_2457"/>
<dbReference type="Proteomes" id="UP000005744">
    <property type="component" value="Unassembled WGS sequence"/>
</dbReference>
<evidence type="ECO:0000313" key="9">
    <source>
        <dbReference type="EMBL" id="EIJ43307.1"/>
    </source>
</evidence>
<dbReference type="PANTHER" id="PTHR43386:SF1">
    <property type="entry name" value="D,D-DIPEPTIDE TRANSPORT SYSTEM PERMEASE PROTEIN DDPC-RELATED"/>
    <property type="match status" value="1"/>
</dbReference>
<dbReference type="EMBL" id="JH600070">
    <property type="protein sequence ID" value="EIJ43307.1"/>
    <property type="molecule type" value="Genomic_DNA"/>
</dbReference>
<evidence type="ECO:0000256" key="6">
    <source>
        <dbReference type="ARBA" id="ARBA00023136"/>
    </source>
</evidence>
<dbReference type="PROSITE" id="PS50928">
    <property type="entry name" value="ABC_TM1"/>
    <property type="match status" value="1"/>
</dbReference>
<evidence type="ECO:0000256" key="4">
    <source>
        <dbReference type="ARBA" id="ARBA00022692"/>
    </source>
</evidence>
<accession>I3CI64</accession>
<name>I3CI64_9GAMM</name>
<dbReference type="SUPFAM" id="SSF161098">
    <property type="entry name" value="MetI-like"/>
    <property type="match status" value="1"/>
</dbReference>